<keyword evidence="1" id="KW-0690">Ribosome biogenesis</keyword>
<reference evidence="2 3" key="1">
    <citation type="journal article" date="2015" name="Genome Announc.">
        <title>Complete Genome Sequence of Mycoplasma flocculare Strain Ms42T (ATCC 27399T).</title>
        <authorList>
            <person name="Calcutt M.J."/>
            <person name="Foecking M.F."/>
            <person name="Heidari M.B."/>
            <person name="McIntosh M.A."/>
        </authorList>
    </citation>
    <scope>NUCLEOTIDE SEQUENCE [LARGE SCALE GENOMIC DNA]</scope>
    <source>
        <strain evidence="3">ATCC 27399</strain>
    </source>
</reference>
<dbReference type="Pfam" id="PF02033">
    <property type="entry name" value="RBFA"/>
    <property type="match status" value="1"/>
</dbReference>
<dbReference type="HOGENOM" id="CLU_089475_3_2_14"/>
<dbReference type="InterPro" id="IPR015946">
    <property type="entry name" value="KH_dom-like_a/b"/>
</dbReference>
<protein>
    <submittedName>
        <fullName evidence="2">Ribosome-binding factor A</fullName>
    </submittedName>
</protein>
<dbReference type="RefSeq" id="WP_039387681.1">
    <property type="nucleotide sequence ID" value="NZ_CP007585.1"/>
</dbReference>
<dbReference type="GO" id="GO:0006364">
    <property type="term" value="P:rRNA processing"/>
    <property type="evidence" value="ECO:0007669"/>
    <property type="project" value="InterPro"/>
</dbReference>
<dbReference type="OrthoDB" id="384689at2"/>
<sequence length="113" mass="13354">MSVSHEKKQNYYHQLISKVIESHFSERMPVSVNWVRLSGDNSHLFVYLEFEFAAEKNLAQILKAQKFIRLKFGNLLDGFKVPELHFQLDPVAKRVDQMEKIFSQIKKEEEKAE</sequence>
<dbReference type="EMBL" id="CP007585">
    <property type="protein sequence ID" value="AJC50053.1"/>
    <property type="molecule type" value="Genomic_DNA"/>
</dbReference>
<evidence type="ECO:0000256" key="1">
    <source>
        <dbReference type="ARBA" id="ARBA00022517"/>
    </source>
</evidence>
<organism evidence="2 3">
    <name type="scientific">Mesomycoplasma flocculare ATCC 27399</name>
    <dbReference type="NCBI Taxonomy" id="743971"/>
    <lineage>
        <taxon>Bacteria</taxon>
        <taxon>Bacillati</taxon>
        <taxon>Mycoplasmatota</taxon>
        <taxon>Mycoplasmoidales</taxon>
        <taxon>Metamycoplasmataceae</taxon>
        <taxon>Mesomycoplasma</taxon>
    </lineage>
</organism>
<dbReference type="InterPro" id="IPR023799">
    <property type="entry name" value="RbfA_dom_sf"/>
</dbReference>
<dbReference type="KEGG" id="mfq:MYF_02810"/>
<dbReference type="InterPro" id="IPR000238">
    <property type="entry name" value="RbfA"/>
</dbReference>
<proteinExistence type="predicted"/>
<dbReference type="SUPFAM" id="SSF89919">
    <property type="entry name" value="Ribosome-binding factor A, RbfA"/>
    <property type="match status" value="1"/>
</dbReference>
<dbReference type="STRING" id="743971.MYF_02810"/>
<dbReference type="Gene3D" id="3.30.300.20">
    <property type="match status" value="1"/>
</dbReference>
<dbReference type="Proteomes" id="UP000031129">
    <property type="component" value="Chromosome"/>
</dbReference>
<accession>A0A0A8E7T6</accession>
<gene>
    <name evidence="2" type="primary">rbfA</name>
    <name evidence="2" type="ORF">MYF_02810</name>
</gene>
<dbReference type="AlphaFoldDB" id="A0A0A8E7T6"/>
<evidence type="ECO:0000313" key="2">
    <source>
        <dbReference type="EMBL" id="AJC50053.1"/>
    </source>
</evidence>
<name>A0A0A8E7T6_MESFC</name>
<evidence type="ECO:0000313" key="3">
    <source>
        <dbReference type="Proteomes" id="UP000031129"/>
    </source>
</evidence>
<keyword evidence="3" id="KW-1185">Reference proteome</keyword>